<gene>
    <name evidence="2" type="ORF">GCM10010393_21540</name>
</gene>
<proteinExistence type="predicted"/>
<accession>A0ABN3LSV7</accession>
<dbReference type="Proteomes" id="UP001499942">
    <property type="component" value="Unassembled WGS sequence"/>
</dbReference>
<feature type="region of interest" description="Disordered" evidence="1">
    <location>
        <begin position="21"/>
        <end position="59"/>
    </location>
</feature>
<protein>
    <submittedName>
        <fullName evidence="2">Uncharacterized protein</fullName>
    </submittedName>
</protein>
<evidence type="ECO:0000256" key="1">
    <source>
        <dbReference type="SAM" id="MobiDB-lite"/>
    </source>
</evidence>
<organism evidence="2 3">
    <name type="scientific">Streptomyces gobitricini</name>
    <dbReference type="NCBI Taxonomy" id="68211"/>
    <lineage>
        <taxon>Bacteria</taxon>
        <taxon>Bacillati</taxon>
        <taxon>Actinomycetota</taxon>
        <taxon>Actinomycetes</taxon>
        <taxon>Kitasatosporales</taxon>
        <taxon>Streptomycetaceae</taxon>
        <taxon>Streptomyces</taxon>
    </lineage>
</organism>
<comment type="caution">
    <text evidence="2">The sequence shown here is derived from an EMBL/GenBank/DDBJ whole genome shotgun (WGS) entry which is preliminary data.</text>
</comment>
<dbReference type="EMBL" id="BAAASR010000013">
    <property type="protein sequence ID" value="GAA2489580.1"/>
    <property type="molecule type" value="Genomic_DNA"/>
</dbReference>
<evidence type="ECO:0000313" key="3">
    <source>
        <dbReference type="Proteomes" id="UP001499942"/>
    </source>
</evidence>
<keyword evidence="3" id="KW-1185">Reference proteome</keyword>
<reference evidence="2 3" key="1">
    <citation type="journal article" date="2019" name="Int. J. Syst. Evol. Microbiol.">
        <title>The Global Catalogue of Microorganisms (GCM) 10K type strain sequencing project: providing services to taxonomists for standard genome sequencing and annotation.</title>
        <authorList>
            <consortium name="The Broad Institute Genomics Platform"/>
            <consortium name="The Broad Institute Genome Sequencing Center for Infectious Disease"/>
            <person name="Wu L."/>
            <person name="Ma J."/>
        </authorList>
    </citation>
    <scope>NUCLEOTIDE SEQUENCE [LARGE SCALE GENOMIC DNA]</scope>
    <source>
        <strain evidence="2 3">JCM 5062</strain>
    </source>
</reference>
<dbReference type="RefSeq" id="WP_344359480.1">
    <property type="nucleotide sequence ID" value="NZ_BAAASR010000013.1"/>
</dbReference>
<sequence length="59" mass="5991">MSRHRLAAALPTASLTLAGYVEPAGERDDGVPDVGDAPATATKWPGSQEERTGPEGAAS</sequence>
<evidence type="ECO:0000313" key="2">
    <source>
        <dbReference type="EMBL" id="GAA2489580.1"/>
    </source>
</evidence>
<name>A0ABN3LSV7_9ACTN</name>